<gene>
    <name evidence="1" type="ORF">ENS06_04815</name>
</gene>
<sequence>MDVSLRLRFVRPGEGFRIRVTAEQRPKMERVVAHNGGVVADLVQREDAVEMLIIRHETL</sequence>
<name>A0A831ZZT9_9BACT</name>
<comment type="caution">
    <text evidence="1">The sequence shown here is derived from an EMBL/GenBank/DDBJ whole genome shotgun (WGS) entry which is preliminary data.</text>
</comment>
<dbReference type="EMBL" id="DSTK01000013">
    <property type="protein sequence ID" value="HFK96630.1"/>
    <property type="molecule type" value="Genomic_DNA"/>
</dbReference>
<dbReference type="AlphaFoldDB" id="A0A831ZZT9"/>
<accession>A0A831ZZT9</accession>
<protein>
    <submittedName>
        <fullName evidence="1">Uncharacterized protein</fullName>
    </submittedName>
</protein>
<reference evidence="1" key="1">
    <citation type="journal article" date="2020" name="mSystems">
        <title>Genome- and Community-Level Interaction Insights into Carbon Utilization and Element Cycling Functions of Hydrothermarchaeota in Hydrothermal Sediment.</title>
        <authorList>
            <person name="Zhou Z."/>
            <person name="Liu Y."/>
            <person name="Xu W."/>
            <person name="Pan J."/>
            <person name="Luo Z.H."/>
            <person name="Li M."/>
        </authorList>
    </citation>
    <scope>NUCLEOTIDE SEQUENCE [LARGE SCALE GENOMIC DNA]</scope>
    <source>
        <strain evidence="1">SpSt-456</strain>
    </source>
</reference>
<organism evidence="1">
    <name type="scientific">Desulfacinum infernum</name>
    <dbReference type="NCBI Taxonomy" id="35837"/>
    <lineage>
        <taxon>Bacteria</taxon>
        <taxon>Pseudomonadati</taxon>
        <taxon>Thermodesulfobacteriota</taxon>
        <taxon>Syntrophobacteria</taxon>
        <taxon>Syntrophobacterales</taxon>
        <taxon>Syntrophobacteraceae</taxon>
        <taxon>Desulfacinum</taxon>
    </lineage>
</organism>
<evidence type="ECO:0000313" key="1">
    <source>
        <dbReference type="EMBL" id="HFK96630.1"/>
    </source>
</evidence>
<proteinExistence type="predicted"/>